<dbReference type="EMBL" id="JOKM01000072">
    <property type="protein sequence ID" value="KGB22810.1"/>
    <property type="molecule type" value="Genomic_DNA"/>
</dbReference>
<sequence length="52" mass="5887">MASAETIDPLGHFAVHFVGANAEPALPRSRGWELPEQRADLRTDFIFLFWTT</sequence>
<protein>
    <submittedName>
        <fullName evidence="1">Uncharacterized protein</fullName>
    </submittedName>
</protein>
<proteinExistence type="predicted"/>
<accession>A0A094YLB6</accession>
<reference evidence="1 2" key="1">
    <citation type="submission" date="2014-06" db="EMBL/GenBank/DDBJ databases">
        <title>Functional and comparative genomic analyses of the Drosophila gut microbiota identify candidate symbiosis factors.</title>
        <authorList>
            <person name="Newell P.D."/>
            <person name="Chaston J.M."/>
            <person name="Douglas A.E."/>
        </authorList>
    </citation>
    <scope>NUCLEOTIDE SEQUENCE [LARGE SCALE GENOMIC DNA]</scope>
    <source>
        <strain evidence="1 2">DmCS_006</strain>
    </source>
</reference>
<organism evidence="1 2">
    <name type="scientific">Acetobacter tropicalis</name>
    <dbReference type="NCBI Taxonomy" id="104102"/>
    <lineage>
        <taxon>Bacteria</taxon>
        <taxon>Pseudomonadati</taxon>
        <taxon>Pseudomonadota</taxon>
        <taxon>Alphaproteobacteria</taxon>
        <taxon>Acetobacterales</taxon>
        <taxon>Acetobacteraceae</taxon>
        <taxon>Acetobacter</taxon>
    </lineage>
</organism>
<name>A0A094YLB6_9PROT</name>
<keyword evidence="2" id="KW-1185">Reference proteome</keyword>
<dbReference type="AlphaFoldDB" id="A0A094YLB6"/>
<comment type="caution">
    <text evidence="1">The sequence shown here is derived from an EMBL/GenBank/DDBJ whole genome shotgun (WGS) entry which is preliminary data.</text>
</comment>
<evidence type="ECO:0000313" key="1">
    <source>
        <dbReference type="EMBL" id="KGB22810.1"/>
    </source>
</evidence>
<dbReference type="STRING" id="104102.AtDm6_2045"/>
<dbReference type="Proteomes" id="UP000029448">
    <property type="component" value="Unassembled WGS sequence"/>
</dbReference>
<gene>
    <name evidence="1" type="ORF">AtDm6_2045</name>
</gene>
<dbReference type="PATRIC" id="fig|104102.7.peg.2020"/>
<evidence type="ECO:0000313" key="2">
    <source>
        <dbReference type="Proteomes" id="UP000029448"/>
    </source>
</evidence>